<dbReference type="Gene3D" id="3.40.630.40">
    <property type="entry name" value="Zn-dependent exopeptidases"/>
    <property type="match status" value="1"/>
</dbReference>
<dbReference type="SUPFAM" id="SSF49265">
    <property type="entry name" value="Fibronectin type III"/>
    <property type="match status" value="1"/>
</dbReference>
<dbReference type="InterPro" id="IPR013783">
    <property type="entry name" value="Ig-like_fold"/>
</dbReference>
<dbReference type="SMART" id="SM00060">
    <property type="entry name" value="FN3"/>
    <property type="match status" value="1"/>
</dbReference>
<accession>A0A1T4NQB9</accession>
<name>A0A1T4NQB9_9BACT</name>
<dbReference type="Pfam" id="PF25275">
    <property type="entry name" value="Golvesin_C"/>
    <property type="match status" value="1"/>
</dbReference>
<gene>
    <name evidence="2" type="ORF">SAMN02745202_01150</name>
</gene>
<dbReference type="Gene3D" id="3.40.50.880">
    <property type="match status" value="1"/>
</dbReference>
<organism evidence="2 3">
    <name type="scientific">Segatella oulorum</name>
    <dbReference type="NCBI Taxonomy" id="28136"/>
    <lineage>
        <taxon>Bacteria</taxon>
        <taxon>Pseudomonadati</taxon>
        <taxon>Bacteroidota</taxon>
        <taxon>Bacteroidia</taxon>
        <taxon>Bacteroidales</taxon>
        <taxon>Prevotellaceae</taxon>
        <taxon>Segatella</taxon>
    </lineage>
</organism>
<evidence type="ECO:0000313" key="2">
    <source>
        <dbReference type="EMBL" id="SJZ81389.1"/>
    </source>
</evidence>
<dbReference type="AlphaFoldDB" id="A0A1T4NQB9"/>
<dbReference type="Proteomes" id="UP000190065">
    <property type="component" value="Unassembled WGS sequence"/>
</dbReference>
<dbReference type="CDD" id="cd00063">
    <property type="entry name" value="FN3"/>
    <property type="match status" value="1"/>
</dbReference>
<feature type="domain" description="Fibronectin type-III" evidence="1">
    <location>
        <begin position="596"/>
        <end position="688"/>
    </location>
</feature>
<dbReference type="eggNOG" id="COG0860">
    <property type="taxonomic scope" value="Bacteria"/>
</dbReference>
<dbReference type="SUPFAM" id="SSF53187">
    <property type="entry name" value="Zn-dependent exopeptidases"/>
    <property type="match status" value="1"/>
</dbReference>
<evidence type="ECO:0000259" key="1">
    <source>
        <dbReference type="PROSITE" id="PS50853"/>
    </source>
</evidence>
<sequence length="966" mass="107672">MLIEKSLPHLRKVLLLLSLLWYGLFLWAEMPTDLNTYKVMMNGYFAKYYQEKFDFSAPIEVKSITLDVKGRLLIELHNAPDLQNITPKQLHKLYKSIKKLLPTFTQHYQLELQCGGQPIAYLLPDAKLPADIGRQFWGDIDYVDAPWVANASRPFAIPHGLFGSHIALWASHGRYYDINKSKWVWQRPALFCTTEDLFTQTIVVPYLIPMLQRAGAAVFTPRERDWQTEEHIIDNDISKVPAYREENVKGEWTTTATPGFSMHQGSYENGENPFKQGTARMAKATRSKNPSLISYQPTFQKVGRFAVYVSYQTTEKSVSDAEYIVYHRGQATRFLVNQTMGGGTWVYLGTFDFDAGSSLDNRVVLTNHSAHHGVVTADAVRFGGGMGNISRGGIVSGMPRCLEGARYYAQWAGAPTWVYNGKLGANDYGDDINARPQMTNWLSGGSCYVPNLDGKRVPIELALAVHSDAGYNTDGSLVGSLAICTTHFNEGQLNAGVSRLVSKDFAQQLLDGLQRDLSASQTPWPIRYLWDKNYAETRLSEVPSAIIETLSHQNFPDMLLGQDPHFKFLMARSLYKTIARYVNGAHGRPTVIAPLAPQDFRLTFVQPQRIRLAWSTTPDSLEPSAMPSSYVVYTAMGDKGYDNGIVVGAPYTEIDLQPGVQYNFKVTAINQGGESFPTEELSAYHASGATKTILVANGFTRLATPFVVDDADRQGFDIDKDPGVSYGLTAGWSGRQLNFDKTRMGIEDATGLGYSGNELEGKFIAGNDFSAVRCHVDALAAIGTYNVASCMLSCVEKRQESLARYQAIDILLGLQKTDRYGQTFSKPLQQLLRDYVVQHGKLLVSGSYAASDQRSEPDRQFLSDVFKVESVSCDSCHAGETVYAVRDSFDIFRSPNADHYAATSVDVLQPLDGAGTMLQYSDGQPAATCYRGPNFRAWFMGFPFECIRQRSQRIMLMSTIMQQLFQ</sequence>
<dbReference type="EMBL" id="FUXK01000011">
    <property type="protein sequence ID" value="SJZ81389.1"/>
    <property type="molecule type" value="Genomic_DNA"/>
</dbReference>
<dbReference type="InterPro" id="IPR029062">
    <property type="entry name" value="Class_I_gatase-like"/>
</dbReference>
<dbReference type="Gene3D" id="2.60.40.10">
    <property type="entry name" value="Immunoglobulins"/>
    <property type="match status" value="1"/>
</dbReference>
<dbReference type="InterPro" id="IPR036116">
    <property type="entry name" value="FN3_sf"/>
</dbReference>
<dbReference type="Pfam" id="PF00041">
    <property type="entry name" value="fn3"/>
    <property type="match status" value="1"/>
</dbReference>
<dbReference type="InterPro" id="IPR033803">
    <property type="entry name" value="CBD-like_Golvesin-Xly"/>
</dbReference>
<dbReference type="STRING" id="28136.SAMN02745202_01150"/>
<proteinExistence type="predicted"/>
<protein>
    <submittedName>
        <fullName evidence="2">Fibronectin type III domain-containing protein</fullName>
    </submittedName>
</protein>
<evidence type="ECO:0000313" key="3">
    <source>
        <dbReference type="Proteomes" id="UP000190065"/>
    </source>
</evidence>
<dbReference type="InterPro" id="IPR003961">
    <property type="entry name" value="FN3_dom"/>
</dbReference>
<reference evidence="2 3" key="1">
    <citation type="submission" date="2017-02" db="EMBL/GenBank/DDBJ databases">
        <authorList>
            <person name="Peterson S.W."/>
        </authorList>
    </citation>
    <scope>NUCLEOTIDE SEQUENCE [LARGE SCALE GENOMIC DNA]</scope>
    <source>
        <strain evidence="2 3">ATCC 43324</strain>
    </source>
</reference>
<dbReference type="PROSITE" id="PS50853">
    <property type="entry name" value="FN3"/>
    <property type="match status" value="1"/>
</dbReference>